<organism evidence="1">
    <name type="scientific">Magnetospirillum gryphiswaldense</name>
    <dbReference type="NCBI Taxonomy" id="55518"/>
    <lineage>
        <taxon>Bacteria</taxon>
        <taxon>Pseudomonadati</taxon>
        <taxon>Pseudomonadota</taxon>
        <taxon>Alphaproteobacteria</taxon>
        <taxon>Rhodospirillales</taxon>
        <taxon>Rhodospirillaceae</taxon>
        <taxon>Magnetospirillum</taxon>
    </lineage>
</organism>
<dbReference type="EMBL" id="AM085146">
    <property type="protein sequence ID" value="CAJ30045.1"/>
    <property type="molecule type" value="Genomic_DNA"/>
</dbReference>
<reference evidence="1" key="1">
    <citation type="journal article" date="2005" name="J. Bacteriol.">
        <title>A hypervariable 130-kilobase genomic region of Magnetospirillum gryphiswaldense comprises a magnetosome island which undergoes frequent rearrangements during stationary growth.</title>
        <authorList>
            <person name="Ullrich S."/>
            <person name="Kube M."/>
            <person name="Schuebbe S."/>
            <person name="Reinhardt R."/>
            <person name="Schueler D."/>
        </authorList>
    </citation>
    <scope>NUCLEOTIDE SEQUENCE</scope>
    <source>
        <strain evidence="1">MSR-1</strain>
    </source>
</reference>
<evidence type="ECO:0000313" key="1">
    <source>
        <dbReference type="EMBL" id="CAJ30045.1"/>
    </source>
</evidence>
<gene>
    <name evidence="1" type="ORF">mgI387</name>
</gene>
<sequence>MAFHPYPQIIPDFFNRRGFGPPVGVTPPSTCPWIDHSVSGLMHATRRPIQTRFRCAYTYRLKLAAYTNSLTHYTKGTPSPFKRAPTACRHSVSGTVSLPLSGCFSPFPHGTSSLSVTEEYLGLEDGPPMFRQDFTCPALLKADTRFTPTGLSPAMARLSRRFRLCKYQHWPGPRSLATTNGVSVDVLSSGYLDVSVRPVRLLNLCIQFRITLRWGFPIRISTDQSLLSAPRGFSQSATSFIASQCQGIHEMPLLRLIAS</sequence>
<dbReference type="AntiFam" id="ANF00024">
    <property type="entry name" value="Antisense to 23S rRNA"/>
</dbReference>
<dbReference type="AlphaFoldDB" id="Q3BKI1"/>
<name>Q3BKI1_9PROT</name>
<proteinExistence type="predicted"/>
<protein>
    <submittedName>
        <fullName evidence="1">Uncharacterized protein</fullName>
    </submittedName>
</protein>
<accession>Q3BKI1</accession>